<organism evidence="3 4">
    <name type="scientific">Tolypothrix campylonemoides VB511288_2</name>
    <dbReference type="NCBI Taxonomy" id="3232311"/>
    <lineage>
        <taxon>Bacteria</taxon>
        <taxon>Bacillati</taxon>
        <taxon>Cyanobacteriota</taxon>
        <taxon>Cyanophyceae</taxon>
        <taxon>Nostocales</taxon>
        <taxon>Tolypothrichaceae</taxon>
        <taxon>Tolypothrix</taxon>
    </lineage>
</organism>
<keyword evidence="4" id="KW-1185">Reference proteome</keyword>
<dbReference type="RefSeq" id="WP_038083143.1">
    <property type="nucleotide sequence ID" value="NZ_JBFPMW010000026.1"/>
</dbReference>
<reference evidence="3 4" key="1">
    <citation type="submission" date="2024-07" db="EMBL/GenBank/DDBJ databases">
        <authorList>
            <person name="Tripathy S."/>
        </authorList>
    </citation>
    <scope>NUCLEOTIDE SEQUENCE [LARGE SCALE GENOMIC DNA]</scope>
    <source>
        <strain evidence="3 4">VB511288_2</strain>
    </source>
</reference>
<keyword evidence="2" id="KW-0812">Transmembrane</keyword>
<dbReference type="EMBL" id="JBFPMW010000026">
    <property type="protein sequence ID" value="MFL9823174.1"/>
    <property type="molecule type" value="Genomic_DNA"/>
</dbReference>
<keyword evidence="2" id="KW-1133">Transmembrane helix</keyword>
<protein>
    <submittedName>
        <fullName evidence="3">Uncharacterized protein</fullName>
    </submittedName>
</protein>
<keyword evidence="1" id="KW-0175">Coiled coil</keyword>
<evidence type="ECO:0000313" key="4">
    <source>
        <dbReference type="Proteomes" id="UP001629223"/>
    </source>
</evidence>
<dbReference type="Proteomes" id="UP001629223">
    <property type="component" value="Unassembled WGS sequence"/>
</dbReference>
<evidence type="ECO:0000313" key="3">
    <source>
        <dbReference type="EMBL" id="MFL9823174.1"/>
    </source>
</evidence>
<feature type="transmembrane region" description="Helical" evidence="2">
    <location>
        <begin position="34"/>
        <end position="57"/>
    </location>
</feature>
<evidence type="ECO:0000256" key="1">
    <source>
        <dbReference type="SAM" id="Coils"/>
    </source>
</evidence>
<comment type="caution">
    <text evidence="3">The sequence shown here is derived from an EMBL/GenBank/DDBJ whole genome shotgun (WGS) entry which is preliminary data.</text>
</comment>
<gene>
    <name evidence="3" type="ORF">AB0756_39720</name>
</gene>
<keyword evidence="2" id="KW-0472">Membrane</keyword>
<proteinExistence type="predicted"/>
<evidence type="ECO:0000256" key="2">
    <source>
        <dbReference type="SAM" id="Phobius"/>
    </source>
</evidence>
<feature type="transmembrane region" description="Helical" evidence="2">
    <location>
        <begin position="6"/>
        <end position="27"/>
    </location>
</feature>
<name>A0ABW8XNC3_9CYAN</name>
<sequence length="778" mass="88517">MFNQIYYGVFTASALLGVVGGIQAWNLPQGWQKTLALTVGVGGSTSALVCAGLGIAYGTKHQSLENETSERINRIETAKNRELTDLKVVIDNLKSSINVLESQGDKYTEQISNLKDQLNEKAKEYFQIVSEKDLKIKELEGIISLRDTRVEDFLTDCRTYTVNFFSARYDDISSLQKSLEKGCACPDVSDDLKRSMQGRIQDIQELKLELYDAIEEVRKTDFKDFKEVLGFIFTFDNKFLNCKTRWKDLKAREIKTENKELKQSLNESVPKTVALERFKEGIEDVDTKITEKYETLLLNNNSIHSQLLDLLEKRNLVIDDLQRENEQLKETLDKPYQFYGTSSIPVTGNKISEYYYRYFRFKLDCLDWQETEVGCRFIFSIGRNPGITLKELEQENSSERLAALVGAIDKTFPKIEIHSHNATVTIEIQTKLPVKQPLPTAEDIFRECGIIRAELFGQTIRKYHIEKTGKPTLRVMSATGGGKGIAIKNLLDYYLHNLDGYEIWLSDPQDGSEEDYWNCEKAATNPNQASNLFNKFAQLLRSRDAKTSTDPNIPVLAIFDEFDKKHDLDDKKTASEIWTTIRHHSMRLVLIGQSGEVGKNRWTWDEMNNCCLLFISNAIDTFIKHADKDLGMNPETLEKFSKSYSKASKWIAKVNEDISPENQYRLAALYCNGQALLLEIPVAHKGMLTDGKSWLASKPFEKALSSNNQVNRVISNILNEVQNEVVNDVLKPVITCPHCESPNVKKNGKDKATKTIQQYKCNDCGKGFGENDVLINSN</sequence>
<feature type="coiled-coil region" evidence="1">
    <location>
        <begin position="83"/>
        <end position="124"/>
    </location>
</feature>
<accession>A0ABW8XNC3</accession>